<dbReference type="PROSITE" id="PS51257">
    <property type="entry name" value="PROKAR_LIPOPROTEIN"/>
    <property type="match status" value="1"/>
</dbReference>
<dbReference type="PANTHER" id="PTHR43690:SF17">
    <property type="entry name" value="PROTEIN YHJJ"/>
    <property type="match status" value="1"/>
</dbReference>
<dbReference type="RefSeq" id="WP_343165527.1">
    <property type="nucleotide sequence ID" value="NZ_JBHRSV010000006.1"/>
</dbReference>
<keyword evidence="4" id="KW-0479">Metal-binding</keyword>
<feature type="domain" description="Peptidase M16 C-terminal" evidence="11">
    <location>
        <begin position="713"/>
        <end position="894"/>
    </location>
</feature>
<evidence type="ECO:0000256" key="3">
    <source>
        <dbReference type="ARBA" id="ARBA00022670"/>
    </source>
</evidence>
<dbReference type="InterPro" id="IPR007863">
    <property type="entry name" value="Peptidase_M16_C"/>
</dbReference>
<feature type="chain" id="PRO_5046437704" evidence="9">
    <location>
        <begin position="22"/>
        <end position="966"/>
    </location>
</feature>
<evidence type="ECO:0000256" key="5">
    <source>
        <dbReference type="ARBA" id="ARBA00022801"/>
    </source>
</evidence>
<feature type="domain" description="Peptidase M16 C-terminal" evidence="11">
    <location>
        <begin position="238"/>
        <end position="418"/>
    </location>
</feature>
<reference evidence="13" key="1">
    <citation type="journal article" date="2019" name="Int. J. Syst. Evol. Microbiol.">
        <title>The Global Catalogue of Microorganisms (GCM) 10K type strain sequencing project: providing services to taxonomists for standard genome sequencing and annotation.</title>
        <authorList>
            <consortium name="The Broad Institute Genomics Platform"/>
            <consortium name="The Broad Institute Genome Sequencing Center for Infectious Disease"/>
            <person name="Wu L."/>
            <person name="Ma J."/>
        </authorList>
    </citation>
    <scope>NUCLEOTIDE SEQUENCE [LARGE SCALE GENOMIC DNA]</scope>
    <source>
        <strain evidence="13">KCTC 52487</strain>
    </source>
</reference>
<evidence type="ECO:0000313" key="13">
    <source>
        <dbReference type="Proteomes" id="UP001595379"/>
    </source>
</evidence>
<keyword evidence="13" id="KW-1185">Reference proteome</keyword>
<dbReference type="PROSITE" id="PS00143">
    <property type="entry name" value="INSULINASE"/>
    <property type="match status" value="1"/>
</dbReference>
<organism evidence="12 13">
    <name type="scientific">Hyphobacterium vulgare</name>
    <dbReference type="NCBI Taxonomy" id="1736751"/>
    <lineage>
        <taxon>Bacteria</taxon>
        <taxon>Pseudomonadati</taxon>
        <taxon>Pseudomonadota</taxon>
        <taxon>Alphaproteobacteria</taxon>
        <taxon>Maricaulales</taxon>
        <taxon>Maricaulaceae</taxon>
        <taxon>Hyphobacterium</taxon>
    </lineage>
</organism>
<evidence type="ECO:0000259" key="11">
    <source>
        <dbReference type="Pfam" id="PF05193"/>
    </source>
</evidence>
<keyword evidence="3" id="KW-0645">Protease</keyword>
<keyword evidence="5" id="KW-0378">Hydrolase</keyword>
<comment type="cofactor">
    <cofactor evidence="1">
        <name>Zn(2+)</name>
        <dbReference type="ChEBI" id="CHEBI:29105"/>
    </cofactor>
</comment>
<evidence type="ECO:0000256" key="4">
    <source>
        <dbReference type="ARBA" id="ARBA00022723"/>
    </source>
</evidence>
<accession>A0ABV6ZW86</accession>
<dbReference type="SUPFAM" id="SSF63411">
    <property type="entry name" value="LuxS/MPP-like metallohydrolase"/>
    <property type="match status" value="4"/>
</dbReference>
<proteinExistence type="inferred from homology"/>
<evidence type="ECO:0000256" key="7">
    <source>
        <dbReference type="ARBA" id="ARBA00023049"/>
    </source>
</evidence>
<comment type="similarity">
    <text evidence="2 8">Belongs to the peptidase M16 family.</text>
</comment>
<evidence type="ECO:0000256" key="2">
    <source>
        <dbReference type="ARBA" id="ARBA00007261"/>
    </source>
</evidence>
<evidence type="ECO:0000256" key="1">
    <source>
        <dbReference type="ARBA" id="ARBA00001947"/>
    </source>
</evidence>
<keyword evidence="7" id="KW-0482">Metalloprotease</keyword>
<gene>
    <name evidence="12" type="ORF">ACFOOR_06130</name>
</gene>
<dbReference type="Pfam" id="PF05193">
    <property type="entry name" value="Peptidase_M16_C"/>
    <property type="match status" value="2"/>
</dbReference>
<evidence type="ECO:0000256" key="6">
    <source>
        <dbReference type="ARBA" id="ARBA00022833"/>
    </source>
</evidence>
<evidence type="ECO:0000313" key="12">
    <source>
        <dbReference type="EMBL" id="MFC2925677.1"/>
    </source>
</evidence>
<evidence type="ECO:0000259" key="10">
    <source>
        <dbReference type="Pfam" id="PF00675"/>
    </source>
</evidence>
<evidence type="ECO:0000256" key="9">
    <source>
        <dbReference type="SAM" id="SignalP"/>
    </source>
</evidence>
<evidence type="ECO:0000256" key="8">
    <source>
        <dbReference type="RuleBase" id="RU004447"/>
    </source>
</evidence>
<name>A0ABV6ZW86_9PROT</name>
<feature type="signal peptide" evidence="9">
    <location>
        <begin position="1"/>
        <end position="21"/>
    </location>
</feature>
<protein>
    <submittedName>
        <fullName evidence="12">M16 family metallopeptidase</fullName>
    </submittedName>
</protein>
<dbReference type="InterPro" id="IPR001431">
    <property type="entry name" value="Pept_M16_Zn_BS"/>
</dbReference>
<keyword evidence="6" id="KW-0862">Zinc</keyword>
<dbReference type="PANTHER" id="PTHR43690">
    <property type="entry name" value="NARDILYSIN"/>
    <property type="match status" value="1"/>
</dbReference>
<keyword evidence="9" id="KW-0732">Signal</keyword>
<dbReference type="InterPro" id="IPR050626">
    <property type="entry name" value="Peptidase_M16"/>
</dbReference>
<feature type="domain" description="Peptidase M16 N-terminal" evidence="10">
    <location>
        <begin position="77"/>
        <end position="196"/>
    </location>
</feature>
<dbReference type="InterPro" id="IPR011765">
    <property type="entry name" value="Pept_M16_N"/>
</dbReference>
<dbReference type="Pfam" id="PF00675">
    <property type="entry name" value="Peptidase_M16"/>
    <property type="match status" value="1"/>
</dbReference>
<sequence length="966" mass="106815">MTTAFARASSILGWLSAVALASALGACTPADTGDGTDASRAQATAGSEAVFAHDASDLPADPAVRYGQLENGMRYAIMRNETPSNTAVLRMAFNAGSMNEADDQRGLAHFLEHMAFNGSENVPEGEMVRLLERYGLEFGPDTNAGTNREYVIYMLNLPDTNEELVDTGMMLMRETASNLLLDSDAIDRERNVILSEERFRNTPLRRWNNELAEFRYPGSLMAQRDAIGTPEVIETAPRERFVDYYENFYTPERAMFVVVGDVDLDVMEAKIEETFADWQQPEDARTDPVAGEVDPDRGFDTGYFHDPEIYTIVTIDAIRPGEREPDTADARFENGLRALGNAMLERRLSSIISSGTSPLIQANVGYSEGEYDFATRASMLGVSQPDRWQEALAILEQELRRAREFGFTQGELNEQISNMRTSLQNAADQAGTRDNSDLAGGIWTSWRYGNVFGTPAAALERFNNRVDDMTVEAVNAAFDAQWAGIEPQVFLATSLQIENAEAAVASAWQDSAAVDVEAPEDTGASEFAYTDFGAPGTVVQRAEVEDLGLTRLIFENGVRVTLKPTDFEDDVIRVSLRFGRGELEPRADGEVVDTVASAIFQSSGLGQHSSDELQRVLAGRSVGGGFGVGEDAFVMGGTTTPTDLQLQMQLMAAFITDPGWRPEGMAQYRAVAPEVRRNLRSSPSGLLQLEVARLLRGGDNRYGYPSEEELDAVTIEDAQAYLNDALARAPIEITMVGDIDIDAAIDAIAETFGALPERDGSWPEYEENRTVTFPEPTAEPVVLRHNGQDYQSMVNVYWPTVSDDDAHRSRVIRMLRQVLDLKLTERLREAEGFTYSAFNSNYESDVYPGYGYLWVGVDIRPENADAVYAAIEDLAADMRNGEIDDDEMNRARQPLLEQIEEAQESNATWLGWLSGSFEDPSQLERIRSITADYQSITRDEIVDAARTWLDPDAEFRVTILPNEAAE</sequence>
<comment type="caution">
    <text evidence="12">The sequence shown here is derived from an EMBL/GenBank/DDBJ whole genome shotgun (WGS) entry which is preliminary data.</text>
</comment>
<dbReference type="EMBL" id="JBHRSV010000006">
    <property type="protein sequence ID" value="MFC2925677.1"/>
    <property type="molecule type" value="Genomic_DNA"/>
</dbReference>
<dbReference type="InterPro" id="IPR011249">
    <property type="entry name" value="Metalloenz_LuxS/M16"/>
</dbReference>
<dbReference type="Proteomes" id="UP001595379">
    <property type="component" value="Unassembled WGS sequence"/>
</dbReference>
<dbReference type="Gene3D" id="3.30.830.10">
    <property type="entry name" value="Metalloenzyme, LuxS/M16 peptidase-like"/>
    <property type="match status" value="4"/>
</dbReference>